<evidence type="ECO:0000259" key="9">
    <source>
        <dbReference type="PROSITE" id="PS50109"/>
    </source>
</evidence>
<dbReference type="PROSITE" id="PS50109">
    <property type="entry name" value="HIS_KIN"/>
    <property type="match status" value="1"/>
</dbReference>
<comment type="caution">
    <text evidence="11">The sequence shown here is derived from an EMBL/GenBank/DDBJ whole genome shotgun (WGS) entry which is preliminary data.</text>
</comment>
<dbReference type="GO" id="GO:0000155">
    <property type="term" value="F:phosphorelay sensor kinase activity"/>
    <property type="evidence" value="ECO:0007669"/>
    <property type="project" value="InterPro"/>
</dbReference>
<evidence type="ECO:0000256" key="2">
    <source>
        <dbReference type="ARBA" id="ARBA00012438"/>
    </source>
</evidence>
<protein>
    <recommendedName>
        <fullName evidence="2">histidine kinase</fullName>
        <ecNumber evidence="2">2.7.13.3</ecNumber>
    </recommendedName>
</protein>
<dbReference type="Gene3D" id="1.10.287.130">
    <property type="match status" value="1"/>
</dbReference>
<keyword evidence="4" id="KW-0808">Transferase</keyword>
<evidence type="ECO:0000313" key="11">
    <source>
        <dbReference type="EMBL" id="MBD2180929.1"/>
    </source>
</evidence>
<organism evidence="11 12">
    <name type="scientific">Aerosakkonema funiforme FACHB-1375</name>
    <dbReference type="NCBI Taxonomy" id="2949571"/>
    <lineage>
        <taxon>Bacteria</taxon>
        <taxon>Bacillati</taxon>
        <taxon>Cyanobacteriota</taxon>
        <taxon>Cyanophyceae</taxon>
        <taxon>Oscillatoriophycideae</taxon>
        <taxon>Aerosakkonematales</taxon>
        <taxon>Aerosakkonemataceae</taxon>
        <taxon>Aerosakkonema</taxon>
    </lineage>
</organism>
<evidence type="ECO:0000256" key="6">
    <source>
        <dbReference type="ARBA" id="ARBA00023012"/>
    </source>
</evidence>
<dbReference type="EC" id="2.7.13.3" evidence="2"/>
<name>A0A926VED1_9CYAN</name>
<dbReference type="AlphaFoldDB" id="A0A926VED1"/>
<dbReference type="Pfam" id="PF00072">
    <property type="entry name" value="Response_reg"/>
    <property type="match status" value="1"/>
</dbReference>
<dbReference type="InterPro" id="IPR005467">
    <property type="entry name" value="His_kinase_dom"/>
</dbReference>
<dbReference type="PROSITE" id="PS50110">
    <property type="entry name" value="RESPONSE_REGULATORY"/>
    <property type="match status" value="1"/>
</dbReference>
<evidence type="ECO:0000256" key="7">
    <source>
        <dbReference type="PROSITE-ProRule" id="PRU00169"/>
    </source>
</evidence>
<dbReference type="InterPro" id="IPR001789">
    <property type="entry name" value="Sig_transdc_resp-reg_receiver"/>
</dbReference>
<evidence type="ECO:0000256" key="3">
    <source>
        <dbReference type="ARBA" id="ARBA00022553"/>
    </source>
</evidence>
<keyword evidence="12" id="KW-1185">Reference proteome</keyword>
<dbReference type="PANTHER" id="PTHR43304:SF1">
    <property type="entry name" value="PAC DOMAIN-CONTAINING PROTEIN"/>
    <property type="match status" value="1"/>
</dbReference>
<dbReference type="Pfam" id="PF02518">
    <property type="entry name" value="HATPase_c"/>
    <property type="match status" value="1"/>
</dbReference>
<dbReference type="InterPro" id="IPR003661">
    <property type="entry name" value="HisK_dim/P_dom"/>
</dbReference>
<dbReference type="Pfam" id="PF00512">
    <property type="entry name" value="HisKA"/>
    <property type="match status" value="1"/>
</dbReference>
<dbReference type="InterPro" id="IPR003594">
    <property type="entry name" value="HATPase_dom"/>
</dbReference>
<dbReference type="SMART" id="SM00387">
    <property type="entry name" value="HATPase_c"/>
    <property type="match status" value="1"/>
</dbReference>
<gene>
    <name evidence="11" type="ORF">H6G03_07415</name>
</gene>
<keyword evidence="8" id="KW-0175">Coiled coil</keyword>
<feature type="domain" description="Histidine kinase" evidence="9">
    <location>
        <begin position="173"/>
        <end position="387"/>
    </location>
</feature>
<dbReference type="PRINTS" id="PR00344">
    <property type="entry name" value="BCTRLSENSOR"/>
</dbReference>
<keyword evidence="3 7" id="KW-0597">Phosphoprotein</keyword>
<evidence type="ECO:0000256" key="5">
    <source>
        <dbReference type="ARBA" id="ARBA00022777"/>
    </source>
</evidence>
<dbReference type="InterPro" id="IPR036890">
    <property type="entry name" value="HATPase_C_sf"/>
</dbReference>
<proteinExistence type="predicted"/>
<dbReference type="Gene3D" id="3.30.565.10">
    <property type="entry name" value="Histidine kinase-like ATPase, C-terminal domain"/>
    <property type="match status" value="1"/>
</dbReference>
<accession>A0A926VED1</accession>
<keyword evidence="6" id="KW-0902">Two-component regulatory system</keyword>
<reference evidence="11" key="2">
    <citation type="submission" date="2020-08" db="EMBL/GenBank/DDBJ databases">
        <authorList>
            <person name="Chen M."/>
            <person name="Teng W."/>
            <person name="Zhao L."/>
            <person name="Hu C."/>
            <person name="Zhou Y."/>
            <person name="Han B."/>
            <person name="Song L."/>
            <person name="Shu W."/>
        </authorList>
    </citation>
    <scope>NUCLEOTIDE SEQUENCE</scope>
    <source>
        <strain evidence="11">FACHB-1375</strain>
    </source>
</reference>
<dbReference type="FunFam" id="3.30.565.10:FF:000006">
    <property type="entry name" value="Sensor histidine kinase WalK"/>
    <property type="match status" value="1"/>
</dbReference>
<dbReference type="InterPro" id="IPR011006">
    <property type="entry name" value="CheY-like_superfamily"/>
</dbReference>
<dbReference type="InterPro" id="IPR052162">
    <property type="entry name" value="Sensor_kinase/Photoreceptor"/>
</dbReference>
<sequence length="387" mass="44387">MESTIEENTLINKLIYSHKVNILVVDDCPNNLRVLSSILTQNGYIVRKALDGEIAISACQKILPDLILLDIMMPNMDGYQLCQYFKQNEKTRHIPIIFISALDDVLDKVKAFNSGGADYISKPFEVKEVLARVTNQLTIRQLYNALTEQNIQLQKLNEELRIANAELEQFAYIASHDLKSPLQSIIGYTQLISCKYEKDFAPDHKRYLEHIVNAAWRMKRLIDDLLDYSKLGKETQELELTDCQNVLEEALDNLREEINSSGATITHSPLPKLMGDRTQLISLFQNLISNGIKFRRPQVIPEIKILAQLKNSSEWLFGVQDNGIGIEPQYFERIFEIFQRLHSYREYPGNGIGMTICKKIVERHGGSIWVESQVNKGTTFYFTIPSQ</sequence>
<comment type="catalytic activity">
    <reaction evidence="1">
        <text>ATP + protein L-histidine = ADP + protein N-phospho-L-histidine.</text>
        <dbReference type="EC" id="2.7.13.3"/>
    </reaction>
</comment>
<feature type="modified residue" description="4-aspartylphosphate" evidence="7">
    <location>
        <position position="70"/>
    </location>
</feature>
<feature type="domain" description="Response regulatory" evidence="10">
    <location>
        <begin position="21"/>
        <end position="137"/>
    </location>
</feature>
<reference evidence="11" key="1">
    <citation type="journal article" date="2015" name="ISME J.">
        <title>Draft Genome Sequence of Streptomyces incarnatus NRRL8089, which Produces the Nucleoside Antibiotic Sinefungin.</title>
        <authorList>
            <person name="Oshima K."/>
            <person name="Hattori M."/>
            <person name="Shimizu H."/>
            <person name="Fukuda K."/>
            <person name="Nemoto M."/>
            <person name="Inagaki K."/>
            <person name="Tamura T."/>
        </authorList>
    </citation>
    <scope>NUCLEOTIDE SEQUENCE</scope>
    <source>
        <strain evidence="11">FACHB-1375</strain>
    </source>
</reference>
<dbReference type="Gene3D" id="3.40.50.2300">
    <property type="match status" value="1"/>
</dbReference>
<dbReference type="SUPFAM" id="SSF55874">
    <property type="entry name" value="ATPase domain of HSP90 chaperone/DNA topoisomerase II/histidine kinase"/>
    <property type="match status" value="1"/>
</dbReference>
<dbReference type="CDD" id="cd00082">
    <property type="entry name" value="HisKA"/>
    <property type="match status" value="1"/>
</dbReference>
<dbReference type="SUPFAM" id="SSF52172">
    <property type="entry name" value="CheY-like"/>
    <property type="match status" value="1"/>
</dbReference>
<dbReference type="PANTHER" id="PTHR43304">
    <property type="entry name" value="PHYTOCHROME-LIKE PROTEIN CPH1"/>
    <property type="match status" value="1"/>
</dbReference>
<evidence type="ECO:0000256" key="1">
    <source>
        <dbReference type="ARBA" id="ARBA00000085"/>
    </source>
</evidence>
<evidence type="ECO:0000313" key="12">
    <source>
        <dbReference type="Proteomes" id="UP000641646"/>
    </source>
</evidence>
<dbReference type="InterPro" id="IPR036097">
    <property type="entry name" value="HisK_dim/P_sf"/>
</dbReference>
<dbReference type="EMBL" id="JACJPW010000014">
    <property type="protein sequence ID" value="MBD2180929.1"/>
    <property type="molecule type" value="Genomic_DNA"/>
</dbReference>
<feature type="coiled-coil region" evidence="8">
    <location>
        <begin position="139"/>
        <end position="173"/>
    </location>
</feature>
<dbReference type="SUPFAM" id="SSF47384">
    <property type="entry name" value="Homodimeric domain of signal transducing histidine kinase"/>
    <property type="match status" value="1"/>
</dbReference>
<evidence type="ECO:0000256" key="8">
    <source>
        <dbReference type="SAM" id="Coils"/>
    </source>
</evidence>
<dbReference type="SMART" id="SM00448">
    <property type="entry name" value="REC"/>
    <property type="match status" value="1"/>
</dbReference>
<dbReference type="InterPro" id="IPR004358">
    <property type="entry name" value="Sig_transdc_His_kin-like_C"/>
</dbReference>
<dbReference type="Proteomes" id="UP000641646">
    <property type="component" value="Unassembled WGS sequence"/>
</dbReference>
<evidence type="ECO:0000256" key="4">
    <source>
        <dbReference type="ARBA" id="ARBA00022679"/>
    </source>
</evidence>
<evidence type="ECO:0000259" key="10">
    <source>
        <dbReference type="PROSITE" id="PS50110"/>
    </source>
</evidence>
<keyword evidence="5" id="KW-0418">Kinase</keyword>
<dbReference type="CDD" id="cd19920">
    <property type="entry name" value="REC_PA4781-like"/>
    <property type="match status" value="1"/>
</dbReference>
<dbReference type="SMART" id="SM00388">
    <property type="entry name" value="HisKA"/>
    <property type="match status" value="1"/>
</dbReference>